<organism evidence="2 3">
    <name type="scientific">Leptosia nina</name>
    <dbReference type="NCBI Taxonomy" id="320188"/>
    <lineage>
        <taxon>Eukaryota</taxon>
        <taxon>Metazoa</taxon>
        <taxon>Ecdysozoa</taxon>
        <taxon>Arthropoda</taxon>
        <taxon>Hexapoda</taxon>
        <taxon>Insecta</taxon>
        <taxon>Pterygota</taxon>
        <taxon>Neoptera</taxon>
        <taxon>Endopterygota</taxon>
        <taxon>Lepidoptera</taxon>
        <taxon>Glossata</taxon>
        <taxon>Ditrysia</taxon>
        <taxon>Papilionoidea</taxon>
        <taxon>Pieridae</taxon>
        <taxon>Pierinae</taxon>
        <taxon>Leptosia</taxon>
    </lineage>
</organism>
<reference evidence="2 3" key="1">
    <citation type="submission" date="2023-11" db="EMBL/GenBank/DDBJ databases">
        <authorList>
            <person name="Okamura Y."/>
        </authorList>
    </citation>
    <scope>NUCLEOTIDE SEQUENCE [LARGE SCALE GENOMIC DNA]</scope>
</reference>
<accession>A0AAV1JVW9</accession>
<feature type="region of interest" description="Disordered" evidence="1">
    <location>
        <begin position="20"/>
        <end position="93"/>
    </location>
</feature>
<feature type="compositionally biased region" description="Acidic residues" evidence="1">
    <location>
        <begin position="78"/>
        <end position="87"/>
    </location>
</feature>
<gene>
    <name evidence="2" type="ORF">LNINA_LOCUS12607</name>
</gene>
<evidence type="ECO:0000256" key="1">
    <source>
        <dbReference type="SAM" id="MobiDB-lite"/>
    </source>
</evidence>
<comment type="caution">
    <text evidence="2">The sequence shown here is derived from an EMBL/GenBank/DDBJ whole genome shotgun (WGS) entry which is preliminary data.</text>
</comment>
<name>A0AAV1JVW9_9NEOP</name>
<proteinExistence type="predicted"/>
<feature type="compositionally biased region" description="Basic and acidic residues" evidence="1">
    <location>
        <begin position="68"/>
        <end position="77"/>
    </location>
</feature>
<dbReference type="EMBL" id="CAVLEF010000225">
    <property type="protein sequence ID" value="CAK1553636.1"/>
    <property type="molecule type" value="Genomic_DNA"/>
</dbReference>
<dbReference type="AlphaFoldDB" id="A0AAV1JVW9"/>
<keyword evidence="3" id="KW-1185">Reference proteome</keyword>
<sequence>MILKKLDVLGELQYILNEELQSKNEQKPFNEPAAESQEQNSVSKDAAIANSEEQKNNDKTPKLQPDQAKPEEQKYDEQNPEDDVKEEDVEKRRYDEQNLEAGVQQDLVSKILQQTLNGPTLTEIIEIEPDSETMKILNKNKPQEQQTKTTQIPSWEDKYLPLAKYPVPKPPTFSTKISVPPLPISLSSIRSLKINWPYQIPTIFKPPRIVYLGHI</sequence>
<dbReference type="Proteomes" id="UP001497472">
    <property type="component" value="Unassembled WGS sequence"/>
</dbReference>
<evidence type="ECO:0000313" key="2">
    <source>
        <dbReference type="EMBL" id="CAK1553636.1"/>
    </source>
</evidence>
<protein>
    <submittedName>
        <fullName evidence="2">Uncharacterized protein</fullName>
    </submittedName>
</protein>
<feature type="compositionally biased region" description="Basic and acidic residues" evidence="1">
    <location>
        <begin position="52"/>
        <end position="61"/>
    </location>
</feature>
<evidence type="ECO:0000313" key="3">
    <source>
        <dbReference type="Proteomes" id="UP001497472"/>
    </source>
</evidence>